<dbReference type="InterPro" id="IPR052859">
    <property type="entry name" value="LRR-IQ_domain_protein"/>
</dbReference>
<keyword evidence="3" id="KW-1185">Reference proteome</keyword>
<dbReference type="STRING" id="7719.ENSCINP00000035511"/>
<accession>H2Y0S7</accession>
<evidence type="ECO:0000313" key="3">
    <source>
        <dbReference type="Proteomes" id="UP000008144"/>
    </source>
</evidence>
<feature type="region of interest" description="Disordered" evidence="1">
    <location>
        <begin position="41"/>
        <end position="64"/>
    </location>
</feature>
<feature type="compositionally biased region" description="Basic and acidic residues" evidence="1">
    <location>
        <begin position="442"/>
        <end position="453"/>
    </location>
</feature>
<protein>
    <submittedName>
        <fullName evidence="2">Uncharacterized protein</fullName>
    </submittedName>
</protein>
<sequence length="484" mass="55017">MRSFDNTGEDNVTIHIHKESILPTKSLFSKPLTVTFVENEEKEATEKPAKQLAAPVSTPTSAPYKVGRRDTVTVQQMLGPSSNLVHPMLKETHPTLGTLVENRDMRHTSMDPDVTNHEWRVHDKAFKVAGGKPVYSELEPTQDHLMMNREAGRDVREAVDYWHEQEFTKPTVKVKKPKPVQRLVDHVSLATLAAVSNAYRDRDKSDHLALKVERVMRVQQEKMQARNIVAAFKEEKRSNALHQRQTDRIKIAEGLQQNDLHKQSYIEYAQERKERALQRHRAVHSQLMFASDFGNQHTSVSNALIRHDRQAAVEDTKVEKTDIVNGVKLQLTEQAELVRRYMEHKQLMRQMAGAQDKSKFDAQALQEANDRILAARQRVAGIKARKAAVQAYQHSLPTTSNPGTWPLILSHNLDVNPSSVQDSLPEIKDMKRGPMPTPRTAVETDRNNSHADENNIEFPPVAHFNSNHLVPQNSSLHQELSLQS</sequence>
<feature type="compositionally biased region" description="Polar residues" evidence="1">
    <location>
        <begin position="464"/>
        <end position="484"/>
    </location>
</feature>
<evidence type="ECO:0000313" key="2">
    <source>
        <dbReference type="Ensembl" id="ENSCINP00000035511.1"/>
    </source>
</evidence>
<reference evidence="2" key="2">
    <citation type="journal article" date="2008" name="Genome Biol.">
        <title>Improved genome assembly and evidence-based global gene model set for the chordate Ciona intestinalis: new insight into intron and operon populations.</title>
        <authorList>
            <person name="Satou Y."/>
            <person name="Mineta K."/>
            <person name="Ogasawara M."/>
            <person name="Sasakura Y."/>
            <person name="Shoguchi E."/>
            <person name="Ueno K."/>
            <person name="Yamada L."/>
            <person name="Matsumoto J."/>
            <person name="Wasserscheid J."/>
            <person name="Dewar K."/>
            <person name="Wiley G.B."/>
            <person name="Macmil S.L."/>
            <person name="Roe B.A."/>
            <person name="Zeller R.W."/>
            <person name="Hastings K.E."/>
            <person name="Lemaire P."/>
            <person name="Lindquist E."/>
            <person name="Endo T."/>
            <person name="Hotta K."/>
            <person name="Inaba K."/>
        </authorList>
    </citation>
    <scope>NUCLEOTIDE SEQUENCE [LARGE SCALE GENOMIC DNA]</scope>
    <source>
        <strain evidence="2">wild type</strain>
    </source>
</reference>
<reference evidence="3" key="1">
    <citation type="journal article" date="2002" name="Science">
        <title>The draft genome of Ciona intestinalis: insights into chordate and vertebrate origins.</title>
        <authorList>
            <person name="Dehal P."/>
            <person name="Satou Y."/>
            <person name="Campbell R.K."/>
            <person name="Chapman J."/>
            <person name="Degnan B."/>
            <person name="De Tomaso A."/>
            <person name="Davidson B."/>
            <person name="Di Gregorio A."/>
            <person name="Gelpke M."/>
            <person name="Goodstein D.M."/>
            <person name="Harafuji N."/>
            <person name="Hastings K.E."/>
            <person name="Ho I."/>
            <person name="Hotta K."/>
            <person name="Huang W."/>
            <person name="Kawashima T."/>
            <person name="Lemaire P."/>
            <person name="Martinez D."/>
            <person name="Meinertzhagen I.A."/>
            <person name="Necula S."/>
            <person name="Nonaka M."/>
            <person name="Putnam N."/>
            <person name="Rash S."/>
            <person name="Saiga H."/>
            <person name="Satake M."/>
            <person name="Terry A."/>
            <person name="Yamada L."/>
            <person name="Wang H.G."/>
            <person name="Awazu S."/>
            <person name="Azumi K."/>
            <person name="Boore J."/>
            <person name="Branno M."/>
            <person name="Chin-Bow S."/>
            <person name="DeSantis R."/>
            <person name="Doyle S."/>
            <person name="Francino P."/>
            <person name="Keys D.N."/>
            <person name="Haga S."/>
            <person name="Hayashi H."/>
            <person name="Hino K."/>
            <person name="Imai K.S."/>
            <person name="Inaba K."/>
            <person name="Kano S."/>
            <person name="Kobayashi K."/>
            <person name="Kobayashi M."/>
            <person name="Lee B.I."/>
            <person name="Makabe K.W."/>
            <person name="Manohar C."/>
            <person name="Matassi G."/>
            <person name="Medina M."/>
            <person name="Mochizuki Y."/>
            <person name="Mount S."/>
            <person name="Morishita T."/>
            <person name="Miura S."/>
            <person name="Nakayama A."/>
            <person name="Nishizaka S."/>
            <person name="Nomoto H."/>
            <person name="Ohta F."/>
            <person name="Oishi K."/>
            <person name="Rigoutsos I."/>
            <person name="Sano M."/>
            <person name="Sasaki A."/>
            <person name="Sasakura Y."/>
            <person name="Shoguchi E."/>
            <person name="Shin-i T."/>
            <person name="Spagnuolo A."/>
            <person name="Stainier D."/>
            <person name="Suzuki M.M."/>
            <person name="Tassy O."/>
            <person name="Takatori N."/>
            <person name="Tokuoka M."/>
            <person name="Yagi K."/>
            <person name="Yoshizaki F."/>
            <person name="Wada S."/>
            <person name="Zhang C."/>
            <person name="Hyatt P.D."/>
            <person name="Larimer F."/>
            <person name="Detter C."/>
            <person name="Doggett N."/>
            <person name="Glavina T."/>
            <person name="Hawkins T."/>
            <person name="Richardson P."/>
            <person name="Lucas S."/>
            <person name="Kohara Y."/>
            <person name="Levine M."/>
            <person name="Satoh N."/>
            <person name="Rokhsar D.S."/>
        </authorList>
    </citation>
    <scope>NUCLEOTIDE SEQUENCE [LARGE SCALE GENOMIC DNA]</scope>
</reference>
<name>H2Y0S7_CIOIN</name>
<evidence type="ECO:0000256" key="1">
    <source>
        <dbReference type="SAM" id="MobiDB-lite"/>
    </source>
</evidence>
<dbReference type="AlphaFoldDB" id="H2Y0S7"/>
<organism evidence="2 3">
    <name type="scientific">Ciona intestinalis</name>
    <name type="common">Transparent sea squirt</name>
    <name type="synonym">Ascidia intestinalis</name>
    <dbReference type="NCBI Taxonomy" id="7719"/>
    <lineage>
        <taxon>Eukaryota</taxon>
        <taxon>Metazoa</taxon>
        <taxon>Chordata</taxon>
        <taxon>Tunicata</taxon>
        <taxon>Ascidiacea</taxon>
        <taxon>Phlebobranchia</taxon>
        <taxon>Cionidae</taxon>
        <taxon>Ciona</taxon>
    </lineage>
</organism>
<dbReference type="PANTHER" id="PTHR46723:SF1">
    <property type="entry name" value="LEUCINE-RICH REPEAT AND IQ DOMAIN-CONTAINING PROTEIN 3"/>
    <property type="match status" value="1"/>
</dbReference>
<feature type="region of interest" description="Disordered" evidence="1">
    <location>
        <begin position="426"/>
        <end position="484"/>
    </location>
</feature>
<dbReference type="InParanoid" id="H2Y0S7"/>
<dbReference type="PANTHER" id="PTHR46723">
    <property type="entry name" value="LEUCINE-RICH REPEAT AND IQ DOMAIN-CONTAINING PROTEIN 3"/>
    <property type="match status" value="1"/>
</dbReference>
<dbReference type="Ensembl" id="ENSCINT00000036501.1">
    <property type="protein sequence ID" value="ENSCINP00000035511.1"/>
    <property type="gene ID" value="ENSCING00000024291.1"/>
</dbReference>
<proteinExistence type="predicted"/>
<reference evidence="2" key="4">
    <citation type="submission" date="2025-09" db="UniProtKB">
        <authorList>
            <consortium name="Ensembl"/>
        </authorList>
    </citation>
    <scope>IDENTIFICATION</scope>
</reference>
<dbReference type="GeneTree" id="ENSGT00390000004404"/>
<dbReference type="EMBL" id="EAAA01002983">
    <property type="status" value="NOT_ANNOTATED_CDS"/>
    <property type="molecule type" value="Genomic_DNA"/>
</dbReference>
<dbReference type="HOGENOM" id="CLU_563773_0_0_1"/>
<dbReference type="Proteomes" id="UP000008144">
    <property type="component" value="Chromosome 9"/>
</dbReference>
<reference evidence="2" key="3">
    <citation type="submission" date="2025-08" db="UniProtKB">
        <authorList>
            <consortium name="Ensembl"/>
        </authorList>
    </citation>
    <scope>IDENTIFICATION</scope>
</reference>